<sequence length="66" mass="7163">MPSDLVANLHCNLDTFSHGLILAQQFQNVDLMTNVQTSWTEFLHSGKAGVLAIGVVTGYMIRGITS</sequence>
<organism evidence="1 2">
    <name type="scientific">Chamaesiphon polymorphus CCALA 037</name>
    <dbReference type="NCBI Taxonomy" id="2107692"/>
    <lineage>
        <taxon>Bacteria</taxon>
        <taxon>Bacillati</taxon>
        <taxon>Cyanobacteriota</taxon>
        <taxon>Cyanophyceae</taxon>
        <taxon>Gomontiellales</taxon>
        <taxon>Chamaesiphonaceae</taxon>
        <taxon>Chamaesiphon</taxon>
    </lineage>
</organism>
<name>A0A2T1GIA5_9CYAN</name>
<dbReference type="AlphaFoldDB" id="A0A2T1GIA5"/>
<protein>
    <submittedName>
        <fullName evidence="1">Uncharacterized protein</fullName>
    </submittedName>
</protein>
<evidence type="ECO:0000313" key="1">
    <source>
        <dbReference type="EMBL" id="PSB57359.1"/>
    </source>
</evidence>
<dbReference type="EMBL" id="PVWO01000079">
    <property type="protein sequence ID" value="PSB57359.1"/>
    <property type="molecule type" value="Genomic_DNA"/>
</dbReference>
<accession>A0A2T1GIA5</accession>
<keyword evidence="2" id="KW-1185">Reference proteome</keyword>
<proteinExistence type="predicted"/>
<dbReference type="Proteomes" id="UP000238937">
    <property type="component" value="Unassembled WGS sequence"/>
</dbReference>
<gene>
    <name evidence="1" type="ORF">C7B77_08590</name>
</gene>
<reference evidence="1 2" key="1">
    <citation type="submission" date="2018-03" db="EMBL/GenBank/DDBJ databases">
        <title>The ancient ancestry and fast evolution of plastids.</title>
        <authorList>
            <person name="Moore K.R."/>
            <person name="Magnabosco C."/>
            <person name="Momper L."/>
            <person name="Gold D.A."/>
            <person name="Bosak T."/>
            <person name="Fournier G.P."/>
        </authorList>
    </citation>
    <scope>NUCLEOTIDE SEQUENCE [LARGE SCALE GENOMIC DNA]</scope>
    <source>
        <strain evidence="1 2">CCALA 037</strain>
    </source>
</reference>
<evidence type="ECO:0000313" key="2">
    <source>
        <dbReference type="Proteomes" id="UP000238937"/>
    </source>
</evidence>
<comment type="caution">
    <text evidence="1">The sequence shown here is derived from an EMBL/GenBank/DDBJ whole genome shotgun (WGS) entry which is preliminary data.</text>
</comment>